<organism evidence="2">
    <name type="scientific">Candidatus Thiothrix putei</name>
    <dbReference type="NCBI Taxonomy" id="3080811"/>
    <lineage>
        <taxon>Bacteria</taxon>
        <taxon>Pseudomonadati</taxon>
        <taxon>Pseudomonadota</taxon>
        <taxon>Gammaproteobacteria</taxon>
        <taxon>Thiotrichales</taxon>
        <taxon>Thiotrichaceae</taxon>
        <taxon>Thiothrix</taxon>
    </lineage>
</organism>
<reference evidence="2" key="1">
    <citation type="journal article" date="2023" name="Int. J. Mol. Sci.">
        <title>Metagenomics Revealed a New Genus 'Candidatus Thiocaldithrix dubininis' gen. nov., sp. nov. and a New Species 'Candidatus Thiothrix putei' sp. nov. in the Family Thiotrichaceae, Some Members of Which Have Traits of Both Na+- and H+-Motive Energetics.</title>
        <authorList>
            <person name="Ravin N.V."/>
            <person name="Muntyan M.S."/>
            <person name="Smolyakov D.D."/>
            <person name="Rudenko T.S."/>
            <person name="Beletsky A.V."/>
            <person name="Mardanov A.V."/>
            <person name="Grabovich M.Y."/>
        </authorList>
    </citation>
    <scope>NUCLEOTIDE SEQUENCE</scope>
    <source>
        <strain evidence="2">GKL-02</strain>
    </source>
</reference>
<dbReference type="Proteomes" id="UP001301326">
    <property type="component" value="Chromosome"/>
</dbReference>
<dbReference type="PROSITE" id="PS51257">
    <property type="entry name" value="PROKAR_LIPOPROTEIN"/>
    <property type="match status" value="1"/>
</dbReference>
<reference evidence="2" key="2">
    <citation type="submission" date="2023-04" db="EMBL/GenBank/DDBJ databases">
        <authorList>
            <person name="Beletskiy A.V."/>
            <person name="Mardanov A.V."/>
            <person name="Ravin N.V."/>
        </authorList>
    </citation>
    <scope>NUCLEOTIDE SEQUENCE</scope>
    <source>
        <strain evidence="2">GKL-02</strain>
    </source>
</reference>
<gene>
    <name evidence="2" type="ORF">QJT81_00125</name>
</gene>
<dbReference type="KEGG" id="tput:QJT81_00125"/>
<name>A0AA95HBW7_9GAMM</name>
<protein>
    <recommendedName>
        <fullName evidence="3">Lipoprotein</fullName>
    </recommendedName>
</protein>
<evidence type="ECO:0000256" key="1">
    <source>
        <dbReference type="SAM" id="SignalP"/>
    </source>
</evidence>
<evidence type="ECO:0000313" key="2">
    <source>
        <dbReference type="EMBL" id="WGZ94431.1"/>
    </source>
</evidence>
<feature type="chain" id="PRO_5041637654" description="Lipoprotein" evidence="1">
    <location>
        <begin position="20"/>
        <end position="259"/>
    </location>
</feature>
<sequence length="259" mass="28445">MKRTLVSSSVLVVAVLLGACTNEPLPPDSGSTAANLASAFAVDMQGQRYPIDINKAEPLRIRPEDAEIGKDSTFMLTTWPPEGKRIPGLPVEDKVVAATEWSISPEGAGLSVDAKTGEFQVWKDAKHNTSFVVTAKVKGREKPVTGNLLVYSKNANPLIGSWADEGGNILELVFSANAKFSVTSRLFESYKDYWGTYTVNPETRRLQMKITGGNHVPTDANIGNASYTFNEKGQLVLDHLYFGTLRENTDKKKSRYVFR</sequence>
<evidence type="ECO:0008006" key="3">
    <source>
        <dbReference type="Google" id="ProtNLM"/>
    </source>
</evidence>
<dbReference type="EMBL" id="CP124756">
    <property type="protein sequence ID" value="WGZ94431.1"/>
    <property type="molecule type" value="Genomic_DNA"/>
</dbReference>
<accession>A0AA95HBW7</accession>
<feature type="signal peptide" evidence="1">
    <location>
        <begin position="1"/>
        <end position="19"/>
    </location>
</feature>
<dbReference type="AlphaFoldDB" id="A0AA95HBW7"/>
<keyword evidence="1" id="KW-0732">Signal</keyword>
<proteinExistence type="predicted"/>